<feature type="transmembrane region" description="Helical" evidence="7">
    <location>
        <begin position="769"/>
        <end position="795"/>
    </location>
</feature>
<dbReference type="RefSeq" id="WP_104023225.1">
    <property type="nucleotide sequence ID" value="NZ_CP007129.1"/>
</dbReference>
<dbReference type="OrthoDB" id="9770036at2"/>
<dbReference type="InParanoid" id="W0RPL5"/>
<evidence type="ECO:0000256" key="3">
    <source>
        <dbReference type="ARBA" id="ARBA00022692"/>
    </source>
</evidence>
<dbReference type="EMBL" id="CP007129">
    <property type="protein sequence ID" value="AHG92270.1"/>
    <property type="molecule type" value="Genomic_DNA"/>
</dbReference>
<feature type="transmembrane region" description="Helical" evidence="7">
    <location>
        <begin position="817"/>
        <end position="839"/>
    </location>
</feature>
<evidence type="ECO:0000256" key="7">
    <source>
        <dbReference type="SAM" id="Phobius"/>
    </source>
</evidence>
<feature type="transmembrane region" description="Helical" evidence="7">
    <location>
        <begin position="416"/>
        <end position="438"/>
    </location>
</feature>
<dbReference type="PANTHER" id="PTHR30572:SF4">
    <property type="entry name" value="ABC TRANSPORTER PERMEASE YTRF"/>
    <property type="match status" value="1"/>
</dbReference>
<keyword evidence="10" id="KW-0614">Plasmid</keyword>
<keyword evidence="2" id="KW-1003">Cell membrane</keyword>
<protein>
    <submittedName>
        <fullName evidence="10">Permease</fullName>
    </submittedName>
</protein>
<name>W0RPL5_9BACT</name>
<comment type="subcellular location">
    <subcellularLocation>
        <location evidence="1">Cell membrane</location>
        <topology evidence="1">Multi-pass membrane protein</topology>
    </subcellularLocation>
</comment>
<evidence type="ECO:0000256" key="1">
    <source>
        <dbReference type="ARBA" id="ARBA00004651"/>
    </source>
</evidence>
<comment type="similarity">
    <text evidence="6">Belongs to the ABC-4 integral membrane protein family.</text>
</comment>
<dbReference type="NCBIfam" id="NF038403">
    <property type="entry name" value="perm_prefix_1"/>
    <property type="match status" value="1"/>
</dbReference>
<gene>
    <name evidence="10" type="ORF">J421_4735</name>
</gene>
<dbReference type="PANTHER" id="PTHR30572">
    <property type="entry name" value="MEMBRANE COMPONENT OF TRANSPORTER-RELATED"/>
    <property type="match status" value="1"/>
</dbReference>
<evidence type="ECO:0000256" key="5">
    <source>
        <dbReference type="ARBA" id="ARBA00023136"/>
    </source>
</evidence>
<dbReference type="KEGG" id="gba:J421_4735"/>
<feature type="domain" description="MacB-like periplasmic core" evidence="9">
    <location>
        <begin position="519"/>
        <end position="740"/>
    </location>
</feature>
<dbReference type="InterPro" id="IPR025857">
    <property type="entry name" value="MacB_PCD"/>
</dbReference>
<reference evidence="10 11" key="1">
    <citation type="journal article" date="2014" name="Genome Announc.">
        <title>Genome Sequence and Methylome of Soil Bacterium Gemmatirosa kalamazoonensis KBS708T, a Member of the Rarely Cultivated Gemmatimonadetes Phylum.</title>
        <authorList>
            <person name="Debruyn J.M."/>
            <person name="Radosevich M."/>
            <person name="Wommack K.E."/>
            <person name="Polson S.W."/>
            <person name="Hauser L.J."/>
            <person name="Fawaz M.N."/>
            <person name="Korlach J."/>
            <person name="Tsai Y.C."/>
        </authorList>
    </citation>
    <scope>NUCLEOTIDE SEQUENCE [LARGE SCALE GENOMIC DNA]</scope>
    <source>
        <strain evidence="10 11">KBS708</strain>
        <plasmid evidence="11">Plasmid 1</plasmid>
    </source>
</reference>
<geneLocation type="plasmid" evidence="10 11">
    <name>1</name>
</geneLocation>
<dbReference type="HOGENOM" id="CLU_009433_1_0_0"/>
<feature type="transmembrane region" description="Helical" evidence="7">
    <location>
        <begin position="458"/>
        <end position="478"/>
    </location>
</feature>
<dbReference type="Proteomes" id="UP000019151">
    <property type="component" value="Plasmid 1"/>
</dbReference>
<keyword evidence="4 7" id="KW-1133">Transmembrane helix</keyword>
<feature type="transmembrane region" description="Helical" evidence="7">
    <location>
        <begin position="859"/>
        <end position="878"/>
    </location>
</feature>
<feature type="domain" description="ABC3 transporter permease C-terminal" evidence="8">
    <location>
        <begin position="367"/>
        <end position="482"/>
    </location>
</feature>
<accession>W0RPL5</accession>
<dbReference type="AlphaFoldDB" id="W0RPL5"/>
<dbReference type="GO" id="GO:0022857">
    <property type="term" value="F:transmembrane transporter activity"/>
    <property type="evidence" value="ECO:0007669"/>
    <property type="project" value="TreeGrafter"/>
</dbReference>
<evidence type="ECO:0000256" key="4">
    <source>
        <dbReference type="ARBA" id="ARBA00022989"/>
    </source>
</evidence>
<evidence type="ECO:0000259" key="8">
    <source>
        <dbReference type="Pfam" id="PF02687"/>
    </source>
</evidence>
<dbReference type="Pfam" id="PF02687">
    <property type="entry name" value="FtsX"/>
    <property type="match status" value="2"/>
</dbReference>
<evidence type="ECO:0000313" key="10">
    <source>
        <dbReference type="EMBL" id="AHG92270.1"/>
    </source>
</evidence>
<sequence length="892" mass="94346">MSRRSRALFWRIPPEREVDEEIAAHLELQTRRYVEAGMPSDVARAEALRRFGDVARVRAECREIRHDMEARMRVAELLHETRHDLTLALRSFAKQPLFTVAALVTLAIGIGADTAVFSVVNAVLLRALPYRHADRVVTIWNGYGGDGPSQAAVAPAEVADLVEQSHAFDAVAAIAPQGSNVSGDGGAEPERVTAYVVSPNVFTLLGTAPAIGRGFLADDGLAGSPRVIVLSHALWTRRYGGDAKVVGSVVTVAGIPRTVVGVMPADVRFPDAPVNFIRERGDVWIPLDYDRARTEDRGNQRLAVLARLAPNVTLDGARRDLDAVAARWRAAYPDRYQQAAGWRLLAVPLRDAMLGAARPALALIAGIVGLVLLIACVNVANLLLARGTGRARELAVRVALGARRGRLVRQLLTESALLALAGGALGTAVAWGGVRLLVRLDPDGLPRLATTRADTATLLFSLGASAATGLLFGLLPALHGSRADVRAALGEGSRGTTGGRRQGRLRAALVGFEVAMAAMVLVAAALLGQSFAALRRVSTGFADAGVLTFQLSLPARKYDSTAKLVAFHEQLAALLAALPGVRDAAGVYPLPMSGDGWSGSFEVAGQTYPAGVPLPHAEYARTLPGYFRTMGIALLAGRDFTHDDRRGAPDVVIVDETLARRYWPNEPAVGKRIDVTGEPGEFATVVGVVGHVRNGGPQDEGEPQIYEPFLQHPQPTFSIVLRARGEPSALVAAATARVRALDADLPLARVAPMREVTASAVVRERFNALLLGIFGAAALTLAAVGLYGVMAYLVAQRTAEVGIRIALGGRPSDVRRLVVRQGVAIAAAGLGAGLLGALVLSRALGRLLYEVRPTDPPTYATIALLLLGVAVAASYGPARRATRIDPVNALRG</sequence>
<keyword evidence="5 7" id="KW-0472">Membrane</keyword>
<proteinExistence type="inferred from homology"/>
<dbReference type="InterPro" id="IPR017800">
    <property type="entry name" value="ADOP"/>
</dbReference>
<feature type="transmembrane region" description="Helical" evidence="7">
    <location>
        <begin position="360"/>
        <end position="384"/>
    </location>
</feature>
<keyword evidence="11" id="KW-1185">Reference proteome</keyword>
<dbReference type="InterPro" id="IPR050250">
    <property type="entry name" value="Macrolide_Exporter_MacB"/>
</dbReference>
<feature type="transmembrane region" description="Helical" evidence="7">
    <location>
        <begin position="507"/>
        <end position="528"/>
    </location>
</feature>
<organism evidence="10 11">
    <name type="scientific">Gemmatirosa kalamazoonensis</name>
    <dbReference type="NCBI Taxonomy" id="861299"/>
    <lineage>
        <taxon>Bacteria</taxon>
        <taxon>Pseudomonadati</taxon>
        <taxon>Gemmatimonadota</taxon>
        <taxon>Gemmatimonadia</taxon>
        <taxon>Gemmatimonadales</taxon>
        <taxon>Gemmatimonadaceae</taxon>
        <taxon>Gemmatirosa</taxon>
    </lineage>
</organism>
<keyword evidence="3 7" id="KW-0812">Transmembrane</keyword>
<dbReference type="PATRIC" id="fig|861299.3.peg.4786"/>
<dbReference type="InterPro" id="IPR003838">
    <property type="entry name" value="ABC3_permease_C"/>
</dbReference>
<dbReference type="InterPro" id="IPR047928">
    <property type="entry name" value="Perm_prefix_1"/>
</dbReference>
<feature type="transmembrane region" description="Helical" evidence="7">
    <location>
        <begin position="97"/>
        <end position="125"/>
    </location>
</feature>
<dbReference type="NCBIfam" id="TIGR03434">
    <property type="entry name" value="ADOP"/>
    <property type="match status" value="1"/>
</dbReference>
<evidence type="ECO:0000256" key="6">
    <source>
        <dbReference type="ARBA" id="ARBA00038076"/>
    </source>
</evidence>
<evidence type="ECO:0000256" key="2">
    <source>
        <dbReference type="ARBA" id="ARBA00022475"/>
    </source>
</evidence>
<dbReference type="Pfam" id="PF12704">
    <property type="entry name" value="MacB_PCD"/>
    <property type="match status" value="2"/>
</dbReference>
<evidence type="ECO:0000259" key="9">
    <source>
        <dbReference type="Pfam" id="PF12704"/>
    </source>
</evidence>
<feature type="domain" description="ABC3 transporter permease C-terminal" evidence="8">
    <location>
        <begin position="773"/>
        <end position="886"/>
    </location>
</feature>
<feature type="domain" description="MacB-like periplasmic core" evidence="9">
    <location>
        <begin position="99"/>
        <end position="323"/>
    </location>
</feature>
<evidence type="ECO:0000313" key="11">
    <source>
        <dbReference type="Proteomes" id="UP000019151"/>
    </source>
</evidence>
<dbReference type="GO" id="GO:0005886">
    <property type="term" value="C:plasma membrane"/>
    <property type="evidence" value="ECO:0007669"/>
    <property type="project" value="UniProtKB-SubCell"/>
</dbReference>